<dbReference type="SUPFAM" id="SSF111369">
    <property type="entry name" value="HlyD-like secretion proteins"/>
    <property type="match status" value="1"/>
</dbReference>
<evidence type="ECO:0000259" key="3">
    <source>
        <dbReference type="Pfam" id="PF25917"/>
    </source>
</evidence>
<gene>
    <name evidence="4" type="ORF">SAMN05216498_1018</name>
</gene>
<dbReference type="InterPro" id="IPR058625">
    <property type="entry name" value="MdtA-like_BSH"/>
</dbReference>
<feature type="signal peptide" evidence="2">
    <location>
        <begin position="1"/>
        <end position="19"/>
    </location>
</feature>
<dbReference type="GO" id="GO:0015562">
    <property type="term" value="F:efflux transmembrane transporter activity"/>
    <property type="evidence" value="ECO:0007669"/>
    <property type="project" value="TreeGrafter"/>
</dbReference>
<feature type="domain" description="Multidrug resistance protein MdtA-like barrel-sandwich hybrid" evidence="3">
    <location>
        <begin position="63"/>
        <end position="131"/>
    </location>
</feature>
<evidence type="ECO:0000313" key="5">
    <source>
        <dbReference type="Proteomes" id="UP000199334"/>
    </source>
</evidence>
<dbReference type="GO" id="GO:1990281">
    <property type="term" value="C:efflux pump complex"/>
    <property type="evidence" value="ECO:0007669"/>
    <property type="project" value="TreeGrafter"/>
</dbReference>
<comment type="similarity">
    <text evidence="1">Belongs to the membrane fusion protein (MFP) (TC 8.A.1) family.</text>
</comment>
<proteinExistence type="inferred from homology"/>
<dbReference type="AlphaFoldDB" id="A0A1G9X581"/>
<evidence type="ECO:0000256" key="2">
    <source>
        <dbReference type="SAM" id="SignalP"/>
    </source>
</evidence>
<sequence>MKKVIVLLLVAMMTLVACNQETNDDETENQTTETPVQVTSVALTDFTEERSLIGRTMPSDQMPVMPQFAGEVDALNVERGDTVEEGDVLAEILSPQYGRTELEAPMDGQIQQLNMVEGRPITNENPAALVVAIDPLKLNFNVPANEVDSFAVDDELEFTVSQLNESGTATITHVADSAGETGMFAIEAEIENPDQNILAGVTAQVSLEKVIAEDTLTVPTEAVVDRGGERVIFKVEEGQVVEVPIEVVAMQSENTAIKAIDDGSLEEGQDVVIRGQLTLSDGQEVRVVEGDE</sequence>
<dbReference type="Gene3D" id="2.40.30.170">
    <property type="match status" value="1"/>
</dbReference>
<dbReference type="Gene3D" id="2.40.420.20">
    <property type="match status" value="1"/>
</dbReference>
<keyword evidence="5" id="KW-1185">Reference proteome</keyword>
<dbReference type="Gene3D" id="2.40.50.100">
    <property type="match status" value="1"/>
</dbReference>
<reference evidence="4 5" key="1">
    <citation type="submission" date="2016-10" db="EMBL/GenBank/DDBJ databases">
        <authorList>
            <person name="de Groot N.N."/>
        </authorList>
    </citation>
    <scope>NUCLEOTIDE SEQUENCE [LARGE SCALE GENOMIC DNA]</scope>
    <source>
        <strain evidence="4 5">CGMCC 1.3442</strain>
    </source>
</reference>
<dbReference type="Proteomes" id="UP000199334">
    <property type="component" value="Unassembled WGS sequence"/>
</dbReference>
<evidence type="ECO:0000256" key="1">
    <source>
        <dbReference type="ARBA" id="ARBA00009477"/>
    </source>
</evidence>
<organism evidence="4 5">
    <name type="scientific">Tenuibacillus multivorans</name>
    <dbReference type="NCBI Taxonomy" id="237069"/>
    <lineage>
        <taxon>Bacteria</taxon>
        <taxon>Bacillati</taxon>
        <taxon>Bacillota</taxon>
        <taxon>Bacilli</taxon>
        <taxon>Bacillales</taxon>
        <taxon>Bacillaceae</taxon>
        <taxon>Tenuibacillus</taxon>
    </lineage>
</organism>
<dbReference type="Pfam" id="PF25917">
    <property type="entry name" value="BSH_RND"/>
    <property type="match status" value="1"/>
</dbReference>
<evidence type="ECO:0000313" key="4">
    <source>
        <dbReference type="EMBL" id="SDM91862.1"/>
    </source>
</evidence>
<keyword evidence="2" id="KW-0732">Signal</keyword>
<dbReference type="InterPro" id="IPR006143">
    <property type="entry name" value="RND_pump_MFP"/>
</dbReference>
<dbReference type="PROSITE" id="PS51257">
    <property type="entry name" value="PROKAR_LIPOPROTEIN"/>
    <property type="match status" value="1"/>
</dbReference>
<accession>A0A1G9X581</accession>
<dbReference type="PANTHER" id="PTHR30469">
    <property type="entry name" value="MULTIDRUG RESISTANCE PROTEIN MDTA"/>
    <property type="match status" value="1"/>
</dbReference>
<dbReference type="RefSeq" id="WP_093855507.1">
    <property type="nucleotide sequence ID" value="NZ_BJVZ01000010.1"/>
</dbReference>
<dbReference type="EMBL" id="FNIG01000001">
    <property type="protein sequence ID" value="SDM91862.1"/>
    <property type="molecule type" value="Genomic_DNA"/>
</dbReference>
<dbReference type="PANTHER" id="PTHR30469:SF33">
    <property type="entry name" value="SLR1207 PROTEIN"/>
    <property type="match status" value="1"/>
</dbReference>
<dbReference type="OrthoDB" id="2456449at2"/>
<dbReference type="NCBIfam" id="TIGR01730">
    <property type="entry name" value="RND_mfp"/>
    <property type="match status" value="1"/>
</dbReference>
<protein>
    <submittedName>
        <fullName evidence="4">RND family efflux transporter, MFP subunit</fullName>
    </submittedName>
</protein>
<feature type="chain" id="PRO_5039068036" evidence="2">
    <location>
        <begin position="20"/>
        <end position="292"/>
    </location>
</feature>
<dbReference type="STRING" id="237069.SAMN05216498_1018"/>
<name>A0A1G9X581_9BACI</name>